<comment type="caution">
    <text evidence="1">The sequence shown here is derived from an EMBL/GenBank/DDBJ whole genome shotgun (WGS) entry which is preliminary data.</text>
</comment>
<organism evidence="1 2">
    <name type="scientific">Rosa chinensis</name>
    <name type="common">China rose</name>
    <dbReference type="NCBI Taxonomy" id="74649"/>
    <lineage>
        <taxon>Eukaryota</taxon>
        <taxon>Viridiplantae</taxon>
        <taxon>Streptophyta</taxon>
        <taxon>Embryophyta</taxon>
        <taxon>Tracheophyta</taxon>
        <taxon>Spermatophyta</taxon>
        <taxon>Magnoliopsida</taxon>
        <taxon>eudicotyledons</taxon>
        <taxon>Gunneridae</taxon>
        <taxon>Pentapetalae</taxon>
        <taxon>rosids</taxon>
        <taxon>fabids</taxon>
        <taxon>Rosales</taxon>
        <taxon>Rosaceae</taxon>
        <taxon>Rosoideae</taxon>
        <taxon>Rosoideae incertae sedis</taxon>
        <taxon>Rosa</taxon>
    </lineage>
</organism>
<evidence type="ECO:0000313" key="1">
    <source>
        <dbReference type="EMBL" id="PRQ51301.1"/>
    </source>
</evidence>
<protein>
    <submittedName>
        <fullName evidence="1">Uncharacterized protein</fullName>
    </submittedName>
</protein>
<reference evidence="1 2" key="1">
    <citation type="journal article" date="2018" name="Nat. Genet.">
        <title>The Rosa genome provides new insights in the design of modern roses.</title>
        <authorList>
            <person name="Bendahmane M."/>
        </authorList>
    </citation>
    <scope>NUCLEOTIDE SEQUENCE [LARGE SCALE GENOMIC DNA]</scope>
    <source>
        <strain evidence="2">cv. Old Blush</strain>
    </source>
</reference>
<evidence type="ECO:0000313" key="2">
    <source>
        <dbReference type="Proteomes" id="UP000238479"/>
    </source>
</evidence>
<dbReference type="Proteomes" id="UP000238479">
    <property type="component" value="Chromosome 2"/>
</dbReference>
<keyword evidence="2" id="KW-1185">Reference proteome</keyword>
<name>A0A2P6RY01_ROSCH</name>
<sequence>MLIDSPHCRQIQKQDLASYRPVASLSTHLIQNRNPLYLNIPKAKGNSSLCSLDLTLPNSLTHTLFLSLSLSLSLSLRPPKPDPTTMTASLQPHLSVLHQIPNLDLSPLSLYLLHLFPKSIILKP</sequence>
<dbReference type="AlphaFoldDB" id="A0A2P6RY01"/>
<proteinExistence type="predicted"/>
<accession>A0A2P6RY01</accession>
<gene>
    <name evidence="1" type="ORF">RchiOBHm_Chr2g0142881</name>
</gene>
<dbReference type="EMBL" id="PDCK01000040">
    <property type="protein sequence ID" value="PRQ51301.1"/>
    <property type="molecule type" value="Genomic_DNA"/>
</dbReference>
<dbReference type="Gramene" id="PRQ51301">
    <property type="protein sequence ID" value="PRQ51301"/>
    <property type="gene ID" value="RchiOBHm_Chr2g0142881"/>
</dbReference>